<sequence>MVPPWVHNYKRHAGDVKQNAAKRKRIDQPSSGASTETMEVPDFDLDRPPLGDVWHRQTMTVTSTEVSFLSRNPSDIEVETRAGYKLAAMSDFRADMSAKEKLFLGFSQSFRKRLEFNTRAGSVTDHLLSSDQNEISQLEFTPCHDRDLGVSFALQQKTVVHDVESQNRMYRLPITGTTLRETANEPTCDYPGGRKRLTEHFLARYRFVNSAHKRLERVVRPRSRKIHTIPGMVARRRPGQIMNVEWQHDHHSLAMSMSFSAFQGKSMQANGYQKRGIRYLHFQRVDDVYRPFPGPPLITATVDDYGVHSRTEMFFQNGIDGNLSMTELDITDVNGRKRRWICIEISRPLVQATGPVPSELVPMPCSYLKISAPYDKILVMTDPREMDERLDLSQSPHLGDFKRLTVEGQGKDANQVRLRMCSDGVPIFATGSKRGMPIANHIEDFLFAKNVTGLPWKETDRRASIATKATRKHEFWERCRSAAEVDKTRWKSLQDAMARDDCIVDITFEGEWDKVGPSVQVPQEFVPTPTVLPQTSLSPFMNALRAQGARKGRASSSRSSRTGYSGLRNEVRF</sequence>
<accession>A0A066XK13</accession>
<dbReference type="OrthoDB" id="4814600at2759"/>
<dbReference type="eggNOG" id="ENOG502TDDG">
    <property type="taxonomic scope" value="Eukaryota"/>
</dbReference>
<gene>
    <name evidence="2" type="ORF">CSUB01_01692</name>
</gene>
<evidence type="ECO:0000256" key="1">
    <source>
        <dbReference type="SAM" id="MobiDB-lite"/>
    </source>
</evidence>
<dbReference type="AlphaFoldDB" id="A0A066XK13"/>
<proteinExistence type="predicted"/>
<dbReference type="HOGENOM" id="CLU_034387_0_0_1"/>
<feature type="compositionally biased region" description="Polar residues" evidence="1">
    <location>
        <begin position="28"/>
        <end position="37"/>
    </location>
</feature>
<dbReference type="STRING" id="1173701.A0A066XK13"/>
<keyword evidence="3" id="KW-1185">Reference proteome</keyword>
<comment type="caution">
    <text evidence="2">The sequence shown here is derived from an EMBL/GenBank/DDBJ whole genome shotgun (WGS) entry which is preliminary data.</text>
</comment>
<evidence type="ECO:0000313" key="3">
    <source>
        <dbReference type="Proteomes" id="UP000027238"/>
    </source>
</evidence>
<feature type="region of interest" description="Disordered" evidence="1">
    <location>
        <begin position="12"/>
        <end position="42"/>
    </location>
</feature>
<reference evidence="3" key="1">
    <citation type="journal article" date="2014" name="Genome Announc.">
        <title>Draft genome sequence of Colletotrichum sublineola, a destructive pathogen of cultivated sorghum.</title>
        <authorList>
            <person name="Baroncelli R."/>
            <person name="Sanz-Martin J.M."/>
            <person name="Rech G.E."/>
            <person name="Sukno S.A."/>
            <person name="Thon M.R."/>
        </authorList>
    </citation>
    <scope>NUCLEOTIDE SEQUENCE [LARGE SCALE GENOMIC DNA]</scope>
    <source>
        <strain evidence="3">TX430BB</strain>
    </source>
</reference>
<evidence type="ECO:0000313" key="2">
    <source>
        <dbReference type="EMBL" id="KDN69538.1"/>
    </source>
</evidence>
<dbReference type="Proteomes" id="UP000027238">
    <property type="component" value="Unassembled WGS sequence"/>
</dbReference>
<organism evidence="2 3">
    <name type="scientific">Colletotrichum sublineola</name>
    <name type="common">Sorghum anthracnose fungus</name>
    <dbReference type="NCBI Taxonomy" id="1173701"/>
    <lineage>
        <taxon>Eukaryota</taxon>
        <taxon>Fungi</taxon>
        <taxon>Dikarya</taxon>
        <taxon>Ascomycota</taxon>
        <taxon>Pezizomycotina</taxon>
        <taxon>Sordariomycetes</taxon>
        <taxon>Hypocreomycetidae</taxon>
        <taxon>Glomerellales</taxon>
        <taxon>Glomerellaceae</taxon>
        <taxon>Colletotrichum</taxon>
        <taxon>Colletotrichum graminicola species complex</taxon>
    </lineage>
</organism>
<protein>
    <submittedName>
        <fullName evidence="2">Uncharacterized protein</fullName>
    </submittedName>
</protein>
<dbReference type="EMBL" id="JMSE01000501">
    <property type="protein sequence ID" value="KDN69538.1"/>
    <property type="molecule type" value="Genomic_DNA"/>
</dbReference>
<name>A0A066XK13_COLSU</name>